<comment type="caution">
    <text evidence="2">The sequence shown here is derived from an EMBL/GenBank/DDBJ whole genome shotgun (WGS) entry which is preliminary data.</text>
</comment>
<protein>
    <submittedName>
        <fullName evidence="2">Uncharacterized protein</fullName>
    </submittedName>
</protein>
<dbReference type="Proteomes" id="UP000034711">
    <property type="component" value="Unassembled WGS sequence"/>
</dbReference>
<name>A0A0G1XMF9_9BACT</name>
<evidence type="ECO:0000313" key="2">
    <source>
        <dbReference type="EMBL" id="KKW32473.1"/>
    </source>
</evidence>
<feature type="region of interest" description="Disordered" evidence="1">
    <location>
        <begin position="1415"/>
        <end position="1439"/>
    </location>
</feature>
<organism evidence="2 3">
    <name type="scientific">Candidatus Uhrbacteria bacterium GW2011_GWA2_53_10</name>
    <dbReference type="NCBI Taxonomy" id="1618980"/>
    <lineage>
        <taxon>Bacteria</taxon>
        <taxon>Candidatus Uhriibacteriota</taxon>
    </lineage>
</organism>
<sequence>MPERGPKPPGVGHPEGKARVEVAELEKSSKSAELTPDPREVKRVIEMINTKLDLEPVDEAIAMLPEVQKAAKEKVVRLARLGQVKEAFNVINKLKLSETVLDSSEVQEAAKQRLAERVASIEKYDTLGPARAFRLSEATIYGIIKEGMLRLLMSNETNGLALQSFIESLKEYKHDIQSSPDLKEAAKKGVKNGFVVGTLYMDNIDVAYRFGVSKDEIREMAQEATMKYHTIGDINHAFNLAKRFNLPDLPLFEAEYEVKEKLIKKLEHADRTTQKEFEDLISKFKFPESMLQNSWVQGAAEVGVKEILDRSSSYISASYIVDRFKLPKVEVQRIARNAIIPHLRSDNIKRAFQIIETFQIQEALRTPEIRSAVTDAMTRALKGSREKSHIFEIASRLPEEILRSPEIQNAAENLMTSQYNATESFEIAEAFHIPEEMRQRAAKSIISHILLREDSRYFGHAIKTAEMFHVPEETCQAIAKEAVVKKLREDFIEVAIKIAGTFPGILQSPEIQSAAKEQMIAIIGEENPSIHALSFAETFQIPEETRQTVIKDELLTLLQIGSLEHALIFVTEFSIPEAVRHSPDVQEALLGSLIYYYAEQAETAGLEKYVGFGLTPEQVTSDDRMVFLKDERIPLVFRKERFVYYEVTPSARRARMTHAIAPEVYDDLEKTNPAVLAPNEKGKISWERLGDALLEWEVVSGANSMVTDGMKMAMSMFGHETALKYANRPELSSHDAYYFLPSSIQTLQTNGVAPDSVKGLLLEIVKDGSSYEEGTAHHRFAAIVQRLGSVSVADVLAHARRYSQVESLAKLITDFGVDPSSVFSSWKRLKKFDEIQTLLSRSEVLDRLEQEPDPAMRKYVEKLAFHPNIDGARVIEFWENPGPFLEVDDVHTPDAINLSKKPSNYLSLPFLGLTGEDLRDALVRGELDDLQLLPPMEREYKLFKKSNDDYSRPDVLSRMLREALGRRKENIAGKAKSVTKLFDAVKKIAAAHQTKLETWVDPGAGASAIEALPPEARQAIESALFHPVFGMTQPVGETYRVVVGKKSDPDMVVAGNDTASCMPFGSGKNNVYMFNPNCVQLVVQRKAATGEWRTAAQSVVTLDLETGKPTPELVERYQETNTRLHDLVDEAAFTSQPVVTCDNIEVAKNEEGDAAALIREAYVRFFKEYLKEHAERLGADSTRVPVGMGYTPAELSLRQIDNTFIPLAPMGYSDNVHEKSFLIETGLPKKETWPKTGTTSMGARDTLAVAALEGKAYHDNLSVLENLHGMQNNIIGKDIANRHFGRPNLSFVHRNEKGIPQGYILAYEGVNHGRPEIYVSDLAADPASKLAGGRLIQTFFDAVLKNYGTESRPLIPIFANARDQTSFRILEKQVDRLAQKAGLVAEMVEIGTHERGGDTFHDVRIYLAKTKEELERQKEEYGTKGYTENSEGNERNDDE</sequence>
<dbReference type="EMBL" id="LCRI01000023">
    <property type="protein sequence ID" value="KKW32473.1"/>
    <property type="molecule type" value="Genomic_DNA"/>
</dbReference>
<gene>
    <name evidence="2" type="ORF">UY77_C0023G0002</name>
</gene>
<proteinExistence type="predicted"/>
<reference evidence="2 3" key="1">
    <citation type="journal article" date="2015" name="Nature">
        <title>rRNA introns, odd ribosomes, and small enigmatic genomes across a large radiation of phyla.</title>
        <authorList>
            <person name="Brown C.T."/>
            <person name="Hug L.A."/>
            <person name="Thomas B.C."/>
            <person name="Sharon I."/>
            <person name="Castelle C.J."/>
            <person name="Singh A."/>
            <person name="Wilkins M.J."/>
            <person name="Williams K.H."/>
            <person name="Banfield J.F."/>
        </authorList>
    </citation>
    <scope>NUCLEOTIDE SEQUENCE [LARGE SCALE GENOMIC DNA]</scope>
</reference>
<evidence type="ECO:0000313" key="3">
    <source>
        <dbReference type="Proteomes" id="UP000034711"/>
    </source>
</evidence>
<accession>A0A0G1XMF9</accession>
<evidence type="ECO:0000256" key="1">
    <source>
        <dbReference type="SAM" id="MobiDB-lite"/>
    </source>
</evidence>